<protein>
    <submittedName>
        <fullName evidence="2">Uncharacterized protein</fullName>
    </submittedName>
</protein>
<evidence type="ECO:0000256" key="1">
    <source>
        <dbReference type="SAM" id="Phobius"/>
    </source>
</evidence>
<evidence type="ECO:0000313" key="2">
    <source>
        <dbReference type="EMBL" id="SIR00380.1"/>
    </source>
</evidence>
<comment type="caution">
    <text evidence="2">The sequence shown here is derived from an EMBL/GenBank/DDBJ whole genome shotgun (WGS) entry which is preliminary data.</text>
</comment>
<dbReference type="AlphaFoldDB" id="A0A8G2CLF1"/>
<organism evidence="2 3">
    <name type="scientific">Acidiphilium rubrum</name>
    <dbReference type="NCBI Taxonomy" id="526"/>
    <lineage>
        <taxon>Bacteria</taxon>
        <taxon>Pseudomonadati</taxon>
        <taxon>Pseudomonadota</taxon>
        <taxon>Alphaproteobacteria</taxon>
        <taxon>Acetobacterales</taxon>
        <taxon>Acidocellaceae</taxon>
        <taxon>Acidiphilium</taxon>
    </lineage>
</organism>
<accession>A0A8G2CLF1</accession>
<reference evidence="2 3" key="1">
    <citation type="submission" date="2017-01" db="EMBL/GenBank/DDBJ databases">
        <authorList>
            <person name="Varghese N."/>
            <person name="Submissions S."/>
        </authorList>
    </citation>
    <scope>NUCLEOTIDE SEQUENCE [LARGE SCALE GENOMIC DNA]</scope>
    <source>
        <strain evidence="2 3">ATCC 35905</strain>
    </source>
</reference>
<keyword evidence="3" id="KW-1185">Reference proteome</keyword>
<proteinExistence type="predicted"/>
<keyword evidence="1" id="KW-1133">Transmembrane helix</keyword>
<dbReference type="Proteomes" id="UP000186308">
    <property type="component" value="Unassembled WGS sequence"/>
</dbReference>
<gene>
    <name evidence="2" type="ORF">SAMN05421828_11363</name>
</gene>
<dbReference type="EMBL" id="FTNE01000013">
    <property type="protein sequence ID" value="SIR00380.1"/>
    <property type="molecule type" value="Genomic_DNA"/>
</dbReference>
<feature type="transmembrane region" description="Helical" evidence="1">
    <location>
        <begin position="20"/>
        <end position="43"/>
    </location>
</feature>
<keyword evidence="1" id="KW-0472">Membrane</keyword>
<dbReference type="OrthoDB" id="7219607at2"/>
<sequence>MDGMDRAQDSRKSAPDVRGLKALVIGMGVLIVLGTALVIGVVVKRMVESTASPGTAATRPAAIPGAAPFRTVLPAASGATITGLAASGGVIAIWVHDDKGGRVDFIDPHTGAVLGSAAAP</sequence>
<name>A0A8G2CLF1_ACIRU</name>
<keyword evidence="1" id="KW-0812">Transmembrane</keyword>
<evidence type="ECO:0000313" key="3">
    <source>
        <dbReference type="Proteomes" id="UP000186308"/>
    </source>
</evidence>